<evidence type="ECO:0008006" key="3">
    <source>
        <dbReference type="Google" id="ProtNLM"/>
    </source>
</evidence>
<dbReference type="AlphaFoldDB" id="I4AF62"/>
<dbReference type="EMBL" id="CP003345">
    <property type="protein sequence ID" value="AFM02597.1"/>
    <property type="molecule type" value="Genomic_DNA"/>
</dbReference>
<dbReference type="OrthoDB" id="1456570at2"/>
<dbReference type="Proteomes" id="UP000006054">
    <property type="component" value="Chromosome"/>
</dbReference>
<gene>
    <name evidence="1" type="ordered locus">Fleli_0092</name>
</gene>
<dbReference type="HOGENOM" id="CLU_129016_1_0_10"/>
<dbReference type="Pfam" id="PF18143">
    <property type="entry name" value="HAD_SAK_2"/>
    <property type="match status" value="1"/>
</dbReference>
<organism evidence="1 2">
    <name type="scientific">Bernardetia litoralis (strain ATCC 23117 / DSM 6794 / NBRC 15988 / NCIMB 1366 / Fx l1 / Sio-4)</name>
    <name type="common">Flexibacter litoralis</name>
    <dbReference type="NCBI Taxonomy" id="880071"/>
    <lineage>
        <taxon>Bacteria</taxon>
        <taxon>Pseudomonadati</taxon>
        <taxon>Bacteroidota</taxon>
        <taxon>Cytophagia</taxon>
        <taxon>Cytophagales</taxon>
        <taxon>Bernardetiaceae</taxon>
        <taxon>Bernardetia</taxon>
    </lineage>
</organism>
<dbReference type="KEGG" id="fli:Fleli_0092"/>
<evidence type="ECO:0000313" key="1">
    <source>
        <dbReference type="EMBL" id="AFM02597.1"/>
    </source>
</evidence>
<proteinExistence type="predicted"/>
<protein>
    <recommendedName>
        <fullName evidence="3">FCP1 homology domain-containing protein</fullName>
    </recommendedName>
</protein>
<reference evidence="2" key="1">
    <citation type="submission" date="2012-06" db="EMBL/GenBank/DDBJ databases">
        <title>The complete genome of Flexibacter litoralis DSM 6794.</title>
        <authorList>
            <person name="Lucas S."/>
            <person name="Copeland A."/>
            <person name="Lapidus A."/>
            <person name="Glavina del Rio T."/>
            <person name="Dalin E."/>
            <person name="Tice H."/>
            <person name="Bruce D."/>
            <person name="Goodwin L."/>
            <person name="Pitluck S."/>
            <person name="Peters L."/>
            <person name="Ovchinnikova G."/>
            <person name="Lu M."/>
            <person name="Kyrpides N."/>
            <person name="Mavromatis K."/>
            <person name="Ivanova N."/>
            <person name="Brettin T."/>
            <person name="Detter J.C."/>
            <person name="Han C."/>
            <person name="Larimer F."/>
            <person name="Land M."/>
            <person name="Hauser L."/>
            <person name="Markowitz V."/>
            <person name="Cheng J.-F."/>
            <person name="Hugenholtz P."/>
            <person name="Woyke T."/>
            <person name="Wu D."/>
            <person name="Spring S."/>
            <person name="Lang E."/>
            <person name="Kopitz M."/>
            <person name="Brambilla E."/>
            <person name="Klenk H.-P."/>
            <person name="Eisen J.A."/>
        </authorList>
    </citation>
    <scope>NUCLEOTIDE SEQUENCE [LARGE SCALE GENOMIC DNA]</scope>
    <source>
        <strain evidence="2">ATCC 23117 / DSM 6794 / NBRC 15988 / NCIMB 1366 / Sio-4</strain>
    </source>
</reference>
<dbReference type="RefSeq" id="WP_014796065.1">
    <property type="nucleotide sequence ID" value="NC_018018.1"/>
</dbReference>
<name>I4AF62_BERLS</name>
<keyword evidence="2" id="KW-1185">Reference proteome</keyword>
<dbReference type="PATRIC" id="fig|880071.3.peg.92"/>
<accession>I4AF62</accession>
<sequence>MKNIIILDLDGVLITTPTWKADEIDFDDYSKFNKKCVENFNILTENLDCELWISSTRRMNKTLKQFREIFSNRNIEQEIKGFLPVTDYQTPRIKEIESFLENKMIENYIILDDDSSLHNLKEESKKYWVQTNLLVGFSLEKVEEAKQIIKKFWED</sequence>
<evidence type="ECO:0000313" key="2">
    <source>
        <dbReference type="Proteomes" id="UP000006054"/>
    </source>
</evidence>